<dbReference type="SUPFAM" id="SSF53067">
    <property type="entry name" value="Actin-like ATPase domain"/>
    <property type="match status" value="1"/>
</dbReference>
<evidence type="ECO:0000259" key="8">
    <source>
        <dbReference type="Pfam" id="PF00349"/>
    </source>
</evidence>
<keyword evidence="10" id="KW-1185">Reference proteome</keyword>
<comment type="pathway">
    <text evidence="1">Carbohydrate degradation; glycolysis; D-glyceraldehyde 3-phosphate and glycerone phosphate from D-glucose: step 1/4.</text>
</comment>
<evidence type="ECO:0000256" key="1">
    <source>
        <dbReference type="ARBA" id="ARBA00004888"/>
    </source>
</evidence>
<keyword evidence="7" id="KW-0808">Transferase</keyword>
<dbReference type="PRINTS" id="PR00475">
    <property type="entry name" value="HEXOKINASE"/>
</dbReference>
<keyword evidence="7" id="KW-0418">Kinase</keyword>
<dbReference type="GO" id="GO:0005524">
    <property type="term" value="F:ATP binding"/>
    <property type="evidence" value="ECO:0007669"/>
    <property type="project" value="UniProtKB-UniRule"/>
</dbReference>
<dbReference type="InterPro" id="IPR043129">
    <property type="entry name" value="ATPase_NBD"/>
</dbReference>
<gene>
    <name evidence="9" type="ORF">scyTo_0024078</name>
</gene>
<dbReference type="GO" id="GO:0004340">
    <property type="term" value="F:glucokinase activity"/>
    <property type="evidence" value="ECO:0007669"/>
    <property type="project" value="TreeGrafter"/>
</dbReference>
<comment type="similarity">
    <text evidence="7">Belongs to the hexokinase family.</text>
</comment>
<keyword evidence="7" id="KW-0067">ATP-binding</keyword>
<dbReference type="PANTHER" id="PTHR19443:SF16">
    <property type="entry name" value="HEXOKINASE TYPE 1-RELATED"/>
    <property type="match status" value="1"/>
</dbReference>
<feature type="non-terminal residue" evidence="9">
    <location>
        <position position="1"/>
    </location>
</feature>
<dbReference type="EMBL" id="BFAA01038845">
    <property type="protein sequence ID" value="GCB83569.1"/>
    <property type="molecule type" value="Genomic_DNA"/>
</dbReference>
<evidence type="ECO:0000256" key="7">
    <source>
        <dbReference type="RuleBase" id="RU362007"/>
    </source>
</evidence>
<dbReference type="Pfam" id="PF00349">
    <property type="entry name" value="Hexokinase_1"/>
    <property type="match status" value="1"/>
</dbReference>
<evidence type="ECO:0000256" key="2">
    <source>
        <dbReference type="ARBA" id="ARBA00005028"/>
    </source>
</evidence>
<dbReference type="InterPro" id="IPR001312">
    <property type="entry name" value="Hexokinase"/>
</dbReference>
<evidence type="ECO:0000256" key="3">
    <source>
        <dbReference type="ARBA" id="ARBA00023152"/>
    </source>
</evidence>
<comment type="catalytic activity">
    <reaction evidence="5">
        <text>D-fructose + ATP = D-fructose 6-phosphate + ADP + H(+)</text>
        <dbReference type="Rhea" id="RHEA:16125"/>
        <dbReference type="ChEBI" id="CHEBI:15378"/>
        <dbReference type="ChEBI" id="CHEBI:30616"/>
        <dbReference type="ChEBI" id="CHEBI:37721"/>
        <dbReference type="ChEBI" id="CHEBI:61527"/>
        <dbReference type="ChEBI" id="CHEBI:456216"/>
        <dbReference type="EC" id="2.7.1.1"/>
    </reaction>
    <physiologicalReaction direction="left-to-right" evidence="5">
        <dbReference type="Rhea" id="RHEA:16126"/>
    </physiologicalReaction>
</comment>
<dbReference type="UniPathway" id="UPA00242"/>
<dbReference type="STRING" id="75743.A0A401QDU1"/>
<protein>
    <recommendedName>
        <fullName evidence="7">Phosphotransferase</fullName>
        <ecNumber evidence="7">2.7.1.-</ecNumber>
    </recommendedName>
</protein>
<comment type="catalytic activity">
    <reaction evidence="4">
        <text>a D-hexose + ATP = a D-hexose 6-phosphate + ADP + H(+)</text>
        <dbReference type="Rhea" id="RHEA:22740"/>
        <dbReference type="ChEBI" id="CHEBI:4194"/>
        <dbReference type="ChEBI" id="CHEBI:15378"/>
        <dbReference type="ChEBI" id="CHEBI:30616"/>
        <dbReference type="ChEBI" id="CHEBI:229467"/>
        <dbReference type="ChEBI" id="CHEBI:456216"/>
        <dbReference type="EC" id="2.7.1.1"/>
    </reaction>
    <physiologicalReaction direction="left-to-right" evidence="4">
        <dbReference type="Rhea" id="RHEA:22741"/>
    </physiologicalReaction>
</comment>
<dbReference type="InterPro" id="IPR022672">
    <property type="entry name" value="Hexokinase_N"/>
</dbReference>
<comment type="pathway">
    <text evidence="2">Carbohydrate metabolism; hexose metabolism.</text>
</comment>
<dbReference type="AlphaFoldDB" id="A0A401QDU1"/>
<evidence type="ECO:0000256" key="5">
    <source>
        <dbReference type="ARBA" id="ARBA00047905"/>
    </source>
</evidence>
<dbReference type="OMA" id="CAYENPN"/>
<keyword evidence="3 7" id="KW-0324">Glycolysis</keyword>
<dbReference type="PROSITE" id="PS51748">
    <property type="entry name" value="HEXOKINASE_2"/>
    <property type="match status" value="1"/>
</dbReference>
<dbReference type="OrthoDB" id="419537at2759"/>
<dbReference type="Proteomes" id="UP000288216">
    <property type="component" value="Unassembled WGS sequence"/>
</dbReference>
<dbReference type="GO" id="GO:0001678">
    <property type="term" value="P:intracellular glucose homeostasis"/>
    <property type="evidence" value="ECO:0007669"/>
    <property type="project" value="InterPro"/>
</dbReference>
<organism evidence="9 10">
    <name type="scientific">Scyliorhinus torazame</name>
    <name type="common">Cloudy catshark</name>
    <name type="synonym">Catulus torazame</name>
    <dbReference type="NCBI Taxonomy" id="75743"/>
    <lineage>
        <taxon>Eukaryota</taxon>
        <taxon>Metazoa</taxon>
        <taxon>Chordata</taxon>
        <taxon>Craniata</taxon>
        <taxon>Vertebrata</taxon>
        <taxon>Chondrichthyes</taxon>
        <taxon>Elasmobranchii</taxon>
        <taxon>Galeomorphii</taxon>
        <taxon>Galeoidea</taxon>
        <taxon>Carcharhiniformes</taxon>
        <taxon>Scyliorhinidae</taxon>
        <taxon>Scyliorhinus</taxon>
    </lineage>
</organism>
<keyword evidence="7" id="KW-0547">Nucleotide-binding</keyword>
<comment type="caution">
    <text evidence="9">The sequence shown here is derived from an EMBL/GenBank/DDBJ whole genome shotgun (WGS) entry which is preliminary data.</text>
</comment>
<comment type="catalytic activity">
    <reaction evidence="6">
        <text>D-glucose + ATP = D-glucose 6-phosphate + ADP + H(+)</text>
        <dbReference type="Rhea" id="RHEA:17825"/>
        <dbReference type="ChEBI" id="CHEBI:4167"/>
        <dbReference type="ChEBI" id="CHEBI:15378"/>
        <dbReference type="ChEBI" id="CHEBI:30616"/>
        <dbReference type="ChEBI" id="CHEBI:61548"/>
        <dbReference type="ChEBI" id="CHEBI:456216"/>
        <dbReference type="EC" id="2.7.1.1"/>
    </reaction>
    <physiologicalReaction direction="left-to-right" evidence="6">
        <dbReference type="Rhea" id="RHEA:17826"/>
    </physiologicalReaction>
</comment>
<evidence type="ECO:0000256" key="6">
    <source>
        <dbReference type="ARBA" id="ARBA00048160"/>
    </source>
</evidence>
<sequence>GILVNWTKGFKASDVEGEDVVALLKEAMRRNGEIDLDIVAILNDTVGTMMACAYENPNCEIGLIAGMNLLASFLLLF</sequence>
<name>A0A401QDU1_SCYTO</name>
<dbReference type="GO" id="GO:0006096">
    <property type="term" value="P:glycolytic process"/>
    <property type="evidence" value="ECO:0007669"/>
    <property type="project" value="UniProtKB-KW"/>
</dbReference>
<dbReference type="GO" id="GO:0005536">
    <property type="term" value="F:D-glucose binding"/>
    <property type="evidence" value="ECO:0007669"/>
    <property type="project" value="InterPro"/>
</dbReference>
<evidence type="ECO:0000313" key="9">
    <source>
        <dbReference type="EMBL" id="GCB83569.1"/>
    </source>
</evidence>
<evidence type="ECO:0000313" key="10">
    <source>
        <dbReference type="Proteomes" id="UP000288216"/>
    </source>
</evidence>
<proteinExistence type="inferred from homology"/>
<dbReference type="GO" id="GO:0005739">
    <property type="term" value="C:mitochondrion"/>
    <property type="evidence" value="ECO:0007669"/>
    <property type="project" value="TreeGrafter"/>
</dbReference>
<dbReference type="PANTHER" id="PTHR19443">
    <property type="entry name" value="HEXOKINASE"/>
    <property type="match status" value="1"/>
</dbReference>
<reference evidence="9 10" key="1">
    <citation type="journal article" date="2018" name="Nat. Ecol. Evol.">
        <title>Shark genomes provide insights into elasmobranch evolution and the origin of vertebrates.</title>
        <authorList>
            <person name="Hara Y"/>
            <person name="Yamaguchi K"/>
            <person name="Onimaru K"/>
            <person name="Kadota M"/>
            <person name="Koyanagi M"/>
            <person name="Keeley SD"/>
            <person name="Tatsumi K"/>
            <person name="Tanaka K"/>
            <person name="Motone F"/>
            <person name="Kageyama Y"/>
            <person name="Nozu R"/>
            <person name="Adachi N"/>
            <person name="Nishimura O"/>
            <person name="Nakagawa R"/>
            <person name="Tanegashima C"/>
            <person name="Kiyatake I"/>
            <person name="Matsumoto R"/>
            <person name="Murakumo K"/>
            <person name="Nishida K"/>
            <person name="Terakita A"/>
            <person name="Kuratani S"/>
            <person name="Sato K"/>
            <person name="Hyodo S Kuraku.S."/>
        </authorList>
    </citation>
    <scope>NUCLEOTIDE SEQUENCE [LARGE SCALE GENOMIC DNA]</scope>
</reference>
<dbReference type="Gene3D" id="3.30.420.40">
    <property type="match status" value="1"/>
</dbReference>
<dbReference type="GO" id="GO:0005829">
    <property type="term" value="C:cytosol"/>
    <property type="evidence" value="ECO:0007669"/>
    <property type="project" value="TreeGrafter"/>
</dbReference>
<dbReference type="GO" id="GO:0008865">
    <property type="term" value="F:fructokinase activity"/>
    <property type="evidence" value="ECO:0007669"/>
    <property type="project" value="TreeGrafter"/>
</dbReference>
<feature type="domain" description="Hexokinase N-terminal" evidence="8">
    <location>
        <begin position="1"/>
        <end position="54"/>
    </location>
</feature>
<dbReference type="GO" id="GO:0006006">
    <property type="term" value="P:glucose metabolic process"/>
    <property type="evidence" value="ECO:0007669"/>
    <property type="project" value="TreeGrafter"/>
</dbReference>
<dbReference type="EC" id="2.7.1.-" evidence="7"/>
<evidence type="ECO:0000256" key="4">
    <source>
        <dbReference type="ARBA" id="ARBA00044613"/>
    </source>
</evidence>
<accession>A0A401QDU1</accession>